<dbReference type="PROSITE" id="PS50893">
    <property type="entry name" value="ABC_TRANSPORTER_2"/>
    <property type="match status" value="1"/>
</dbReference>
<keyword evidence="3" id="KW-0813">Transport</keyword>
<feature type="compositionally biased region" description="Basic and acidic residues" evidence="11">
    <location>
        <begin position="354"/>
        <end position="368"/>
    </location>
</feature>
<comment type="similarity">
    <text evidence="2">Belongs to the ABC transporter superfamily.</text>
</comment>
<comment type="subcellular location">
    <subcellularLocation>
        <location evidence="1">Membrane</location>
        <topology evidence="1">Multi-pass membrane protein</topology>
    </subcellularLocation>
</comment>
<accession>A0ABN8G2U5</accession>
<evidence type="ECO:0000256" key="10">
    <source>
        <dbReference type="ARBA" id="ARBA00023136"/>
    </source>
</evidence>
<dbReference type="Proteomes" id="UP000838686">
    <property type="component" value="Unassembled WGS sequence"/>
</dbReference>
<dbReference type="Pfam" id="PF02361">
    <property type="entry name" value="CbiQ"/>
    <property type="match status" value="1"/>
</dbReference>
<proteinExistence type="inferred from homology"/>
<evidence type="ECO:0000256" key="6">
    <source>
        <dbReference type="ARBA" id="ARBA00022741"/>
    </source>
</evidence>
<evidence type="ECO:0000313" key="15">
    <source>
        <dbReference type="Proteomes" id="UP000838686"/>
    </source>
</evidence>
<dbReference type="SMART" id="SM00382">
    <property type="entry name" value="AAA"/>
    <property type="match status" value="1"/>
</dbReference>
<evidence type="ECO:0000256" key="12">
    <source>
        <dbReference type="SAM" id="Phobius"/>
    </source>
</evidence>
<keyword evidence="6" id="KW-0547">Nucleotide-binding</keyword>
<evidence type="ECO:0000259" key="13">
    <source>
        <dbReference type="PROSITE" id="PS50893"/>
    </source>
</evidence>
<evidence type="ECO:0000256" key="8">
    <source>
        <dbReference type="ARBA" id="ARBA00022967"/>
    </source>
</evidence>
<evidence type="ECO:0000256" key="3">
    <source>
        <dbReference type="ARBA" id="ARBA00022448"/>
    </source>
</evidence>
<comment type="caution">
    <text evidence="14">The sequence shown here is derived from an EMBL/GenBank/DDBJ whole genome shotgun (WGS) entry which is preliminary data.</text>
</comment>
<sequence>MNRETLPTASAAGQQAPADRTGVALEDVWVYPGDQGKGQAAKPLLQSIRCRIEPNTITLIAGTAGSGKTTLLQTIAGLMPLSRGAVRYGAHSLWEDGNRLHALLHRSIGIVFQYPERQLFADSIEKEFRYSLRPYRLSKAVQAERIDGALRQMGLPTDILSESFLTLSDGQKRKVALATTLATRPTWLLLDEPTAGIDPQGVGPLLRCLKQQKEAADGGVIVVSHDLDTFLPLADRVLILHNGALAAAGTPQELLARPELWLETEIGLPSALQLMAQLREAGTGMGIEGTEDVPLTAEAMADRILGPRERESHGTANPKTAAFDGVRKAESGTGAFGGDYAAESGTAVPSGDYATEHRTATSGEEHAAESPPEASILAAGTSEAKQAGAARMGAAAQLLQQLHPSAKWIVYVLLTAAILMQHSWAGIGVSALLTGSLIILSGVAYRSLLRPAKPFLYFIVISTVVSGITIIFASDSWLPERIYFSTAPASKTFELLVRFLFVMLLGILLAVTTGAKRMQMALEQALSFLERFGIPVAPFAFAATLLMRFLPRLLQEMDRMLIIVQARGKSQAKKGSLRLREIPVFLIPFLLSMMKYAEDLSLTLEARGYQLKRLRREGMARLPWTRREWICIAAGVLLFAVLYMWAL</sequence>
<dbReference type="EMBL" id="CAKMMF010000004">
    <property type="protein sequence ID" value="CAH1197655.1"/>
    <property type="molecule type" value="Genomic_DNA"/>
</dbReference>
<dbReference type="CDD" id="cd16914">
    <property type="entry name" value="EcfT"/>
    <property type="match status" value="1"/>
</dbReference>
<dbReference type="InterPro" id="IPR027417">
    <property type="entry name" value="P-loop_NTPase"/>
</dbReference>
<keyword evidence="10 12" id="KW-0472">Membrane</keyword>
<evidence type="ECO:0000256" key="5">
    <source>
        <dbReference type="ARBA" id="ARBA00022692"/>
    </source>
</evidence>
<dbReference type="InterPro" id="IPR003339">
    <property type="entry name" value="ABC/ECF_trnsptr_transmembrane"/>
</dbReference>
<dbReference type="InterPro" id="IPR015856">
    <property type="entry name" value="ABC_transpr_CbiO/EcfA_su"/>
</dbReference>
<evidence type="ECO:0000256" key="2">
    <source>
        <dbReference type="ARBA" id="ARBA00005417"/>
    </source>
</evidence>
<dbReference type="SUPFAM" id="SSF52540">
    <property type="entry name" value="P-loop containing nucleoside triphosphate hydrolases"/>
    <property type="match status" value="1"/>
</dbReference>
<dbReference type="Pfam" id="PF00005">
    <property type="entry name" value="ABC_tran"/>
    <property type="match status" value="1"/>
</dbReference>
<dbReference type="CDD" id="cd03225">
    <property type="entry name" value="ABC_cobalt_CbiO_domain1"/>
    <property type="match status" value="1"/>
</dbReference>
<dbReference type="InterPro" id="IPR003593">
    <property type="entry name" value="AAA+_ATPase"/>
</dbReference>
<evidence type="ECO:0000256" key="1">
    <source>
        <dbReference type="ARBA" id="ARBA00004141"/>
    </source>
</evidence>
<feature type="transmembrane region" description="Helical" evidence="12">
    <location>
        <begin position="431"/>
        <end position="449"/>
    </location>
</feature>
<dbReference type="InterPro" id="IPR003439">
    <property type="entry name" value="ABC_transporter-like_ATP-bd"/>
</dbReference>
<feature type="transmembrane region" description="Helical" evidence="12">
    <location>
        <begin position="629"/>
        <end position="646"/>
    </location>
</feature>
<evidence type="ECO:0000256" key="4">
    <source>
        <dbReference type="ARBA" id="ARBA00022475"/>
    </source>
</evidence>
<dbReference type="Gene3D" id="3.40.50.300">
    <property type="entry name" value="P-loop containing nucleotide triphosphate hydrolases"/>
    <property type="match status" value="1"/>
</dbReference>
<keyword evidence="7" id="KW-0067">ATP-binding</keyword>
<feature type="domain" description="ABC transporter" evidence="13">
    <location>
        <begin position="23"/>
        <end position="267"/>
    </location>
</feature>
<organism evidence="14 15">
    <name type="scientific">Paenibacillus plantiphilus</name>
    <dbReference type="NCBI Taxonomy" id="2905650"/>
    <lineage>
        <taxon>Bacteria</taxon>
        <taxon>Bacillati</taxon>
        <taxon>Bacillota</taxon>
        <taxon>Bacilli</taxon>
        <taxon>Bacillales</taxon>
        <taxon>Paenibacillaceae</taxon>
        <taxon>Paenibacillus</taxon>
    </lineage>
</organism>
<feature type="transmembrane region" description="Helical" evidence="12">
    <location>
        <begin position="455"/>
        <end position="474"/>
    </location>
</feature>
<protein>
    <submittedName>
        <fullName evidence="14">Energy-coupling factor transporter transmembrane protein EcfT</fullName>
    </submittedName>
</protein>
<name>A0ABN8G2U5_9BACL</name>
<evidence type="ECO:0000313" key="14">
    <source>
        <dbReference type="EMBL" id="CAH1197655.1"/>
    </source>
</evidence>
<feature type="transmembrane region" description="Helical" evidence="12">
    <location>
        <begin position="532"/>
        <end position="550"/>
    </location>
</feature>
<gene>
    <name evidence="14" type="primary">ecfT_1</name>
    <name evidence="14" type="ORF">PAECIP111893_00867</name>
</gene>
<feature type="transmembrane region" description="Helical" evidence="12">
    <location>
        <begin position="495"/>
        <end position="512"/>
    </location>
</feature>
<dbReference type="InterPro" id="IPR050095">
    <property type="entry name" value="ECF_ABC_transporter_ATP-bd"/>
</dbReference>
<keyword evidence="5 12" id="KW-0812">Transmembrane</keyword>
<evidence type="ECO:0000256" key="7">
    <source>
        <dbReference type="ARBA" id="ARBA00022840"/>
    </source>
</evidence>
<keyword evidence="4" id="KW-1003">Cell membrane</keyword>
<dbReference type="PANTHER" id="PTHR43553">
    <property type="entry name" value="HEAVY METAL TRANSPORTER"/>
    <property type="match status" value="1"/>
</dbReference>
<keyword evidence="8" id="KW-1278">Translocase</keyword>
<feature type="region of interest" description="Disordered" evidence="11">
    <location>
        <begin position="347"/>
        <end position="373"/>
    </location>
</feature>
<feature type="region of interest" description="Disordered" evidence="11">
    <location>
        <begin position="307"/>
        <end position="326"/>
    </location>
</feature>
<keyword evidence="9 12" id="KW-1133">Transmembrane helix</keyword>
<reference evidence="14" key="1">
    <citation type="submission" date="2022-01" db="EMBL/GenBank/DDBJ databases">
        <authorList>
            <person name="Criscuolo A."/>
        </authorList>
    </citation>
    <scope>NUCLEOTIDE SEQUENCE</scope>
    <source>
        <strain evidence="14">CIP111893</strain>
    </source>
</reference>
<evidence type="ECO:0000256" key="9">
    <source>
        <dbReference type="ARBA" id="ARBA00022989"/>
    </source>
</evidence>
<evidence type="ECO:0000256" key="11">
    <source>
        <dbReference type="SAM" id="MobiDB-lite"/>
    </source>
</evidence>
<keyword evidence="15" id="KW-1185">Reference proteome</keyword>